<name>K0KYK4_WICCF</name>
<dbReference type="InParanoid" id="K0KYK4"/>
<sequence>MPSYINMECFDHIPKSEFQESENTFVSRLKKKKRIKEDSIVFHFIHNRKIIARFRFNQFIAKHYGIVKIAGAIEYKTIYKDYKGILSEEELTSKGITRAKGFKFILDHKGNVLIEYEQIFKYVSQFYKDGLSICKNHTKKIVNIEGKMITKVFHYLDYMMLIHKFNCSRYEQDPDISQENFQDDDSPKFKRATPIFGIQRANNEQQENIAPEDNFIDLTTPEALNIQRDGYPSPVSSNSSADSTILTIDISPIALHRTAKNRISKRSNMNNQLAELSDTHDPKLEA</sequence>
<feature type="region of interest" description="Disordered" evidence="1">
    <location>
        <begin position="265"/>
        <end position="286"/>
    </location>
</feature>
<organism evidence="2 3">
    <name type="scientific">Wickerhamomyces ciferrii (strain ATCC 14091 / BCRC 22168 / CBS 111 / JCM 3599 / NBRC 0793 / NRRL Y-1031 F-60-10)</name>
    <name type="common">Yeast</name>
    <name type="synonym">Pichia ciferrii</name>
    <dbReference type="NCBI Taxonomy" id="1206466"/>
    <lineage>
        <taxon>Eukaryota</taxon>
        <taxon>Fungi</taxon>
        <taxon>Dikarya</taxon>
        <taxon>Ascomycota</taxon>
        <taxon>Saccharomycotina</taxon>
        <taxon>Saccharomycetes</taxon>
        <taxon>Phaffomycetales</taxon>
        <taxon>Wickerhamomycetaceae</taxon>
        <taxon>Wickerhamomyces</taxon>
    </lineage>
</organism>
<dbReference type="EMBL" id="CAIF01000250">
    <property type="protein sequence ID" value="CCH46509.1"/>
    <property type="molecule type" value="Genomic_DNA"/>
</dbReference>
<dbReference type="HOGENOM" id="CLU_973884_0_0_1"/>
<protein>
    <submittedName>
        <fullName evidence="2">Uncharacterized protein</fullName>
    </submittedName>
</protein>
<dbReference type="Proteomes" id="UP000009328">
    <property type="component" value="Unassembled WGS sequence"/>
</dbReference>
<proteinExistence type="predicted"/>
<accession>K0KYK4</accession>
<evidence type="ECO:0000256" key="1">
    <source>
        <dbReference type="SAM" id="MobiDB-lite"/>
    </source>
</evidence>
<gene>
    <name evidence="2" type="ORF">BN7_6102</name>
</gene>
<feature type="compositionally biased region" description="Basic and acidic residues" evidence="1">
    <location>
        <begin position="277"/>
        <end position="286"/>
    </location>
</feature>
<evidence type="ECO:0000313" key="2">
    <source>
        <dbReference type="EMBL" id="CCH46509.1"/>
    </source>
</evidence>
<comment type="caution">
    <text evidence="2">The sequence shown here is derived from an EMBL/GenBank/DDBJ whole genome shotgun (WGS) entry which is preliminary data.</text>
</comment>
<keyword evidence="3" id="KW-1185">Reference proteome</keyword>
<reference evidence="2 3" key="1">
    <citation type="journal article" date="2012" name="Eukaryot. Cell">
        <title>Draft genome sequence of Wickerhamomyces ciferrii NRRL Y-1031 F-60-10.</title>
        <authorList>
            <person name="Schneider J."/>
            <person name="Andrea H."/>
            <person name="Blom J."/>
            <person name="Jaenicke S."/>
            <person name="Ruckert C."/>
            <person name="Schorsch C."/>
            <person name="Szczepanowski R."/>
            <person name="Farwick M."/>
            <person name="Goesmann A."/>
            <person name="Puhler A."/>
            <person name="Schaffer S."/>
            <person name="Tauch A."/>
            <person name="Kohler T."/>
            <person name="Brinkrolf K."/>
        </authorList>
    </citation>
    <scope>NUCLEOTIDE SEQUENCE [LARGE SCALE GENOMIC DNA]</scope>
    <source>
        <strain evidence="3">ATCC 14091 / BCRC 22168 / CBS 111 / JCM 3599 / NBRC 0793 / NRRL Y-1031 F-60-10</strain>
    </source>
</reference>
<dbReference type="AlphaFoldDB" id="K0KYK4"/>
<evidence type="ECO:0000313" key="3">
    <source>
        <dbReference type="Proteomes" id="UP000009328"/>
    </source>
</evidence>